<proteinExistence type="predicted"/>
<reference evidence="1" key="1">
    <citation type="journal article" date="2018" name="Nat. Plants">
        <title>Whole-genome landscape of Medicago truncatula symbiotic genes.</title>
        <authorList>
            <person name="Pecrix Y."/>
            <person name="Gamas P."/>
            <person name="Carrere S."/>
        </authorList>
    </citation>
    <scope>NUCLEOTIDE SEQUENCE</scope>
    <source>
        <tissue evidence="1">Leaves</tissue>
    </source>
</reference>
<dbReference type="EMBL" id="PSQE01000001">
    <property type="protein sequence ID" value="RHN78708.1"/>
    <property type="molecule type" value="Genomic_DNA"/>
</dbReference>
<name>A0A396JR81_MEDTR</name>
<sequence>MISLNYSYKIFSIPRAMCNSKDILLTQVQLRKEVCQKSLRNHNKYKSPFPWSSCY</sequence>
<dbReference type="Gramene" id="rna2348">
    <property type="protein sequence ID" value="RHN78708.1"/>
    <property type="gene ID" value="gene2348"/>
</dbReference>
<dbReference type="AlphaFoldDB" id="A0A396JR81"/>
<comment type="caution">
    <text evidence="1">The sequence shown here is derived from an EMBL/GenBank/DDBJ whole genome shotgun (WGS) entry which is preliminary data.</text>
</comment>
<dbReference type="Proteomes" id="UP000265566">
    <property type="component" value="Chromosome 1"/>
</dbReference>
<organism evidence="1">
    <name type="scientific">Medicago truncatula</name>
    <name type="common">Barrel medic</name>
    <name type="synonym">Medicago tribuloides</name>
    <dbReference type="NCBI Taxonomy" id="3880"/>
    <lineage>
        <taxon>Eukaryota</taxon>
        <taxon>Viridiplantae</taxon>
        <taxon>Streptophyta</taxon>
        <taxon>Embryophyta</taxon>
        <taxon>Tracheophyta</taxon>
        <taxon>Spermatophyta</taxon>
        <taxon>Magnoliopsida</taxon>
        <taxon>eudicotyledons</taxon>
        <taxon>Gunneridae</taxon>
        <taxon>Pentapetalae</taxon>
        <taxon>rosids</taxon>
        <taxon>fabids</taxon>
        <taxon>Fabales</taxon>
        <taxon>Fabaceae</taxon>
        <taxon>Papilionoideae</taxon>
        <taxon>50 kb inversion clade</taxon>
        <taxon>NPAAA clade</taxon>
        <taxon>Hologalegina</taxon>
        <taxon>IRL clade</taxon>
        <taxon>Trifolieae</taxon>
        <taxon>Medicago</taxon>
    </lineage>
</organism>
<protein>
    <submittedName>
        <fullName evidence="1">Uncharacterized protein</fullName>
    </submittedName>
</protein>
<evidence type="ECO:0000313" key="1">
    <source>
        <dbReference type="EMBL" id="RHN78708.1"/>
    </source>
</evidence>
<accession>A0A396JR81</accession>
<gene>
    <name evidence="1" type="ORF">MtrunA17_Chr1g0168891</name>
</gene>